<dbReference type="GO" id="GO:0008380">
    <property type="term" value="P:RNA splicing"/>
    <property type="evidence" value="ECO:0007669"/>
    <property type="project" value="UniProtKB-KW"/>
</dbReference>
<name>A0A7I8IVU0_SPIIN</name>
<dbReference type="GO" id="GO:0071011">
    <property type="term" value="C:precatalytic spliceosome"/>
    <property type="evidence" value="ECO:0007669"/>
    <property type="project" value="TreeGrafter"/>
</dbReference>
<dbReference type="AlphaFoldDB" id="A0A7I8IVU0"/>
<dbReference type="PANTHER" id="PTHR13296:SF0">
    <property type="entry name" value="PRE-MRNA-SPLICING FACTOR SPF27"/>
    <property type="match status" value="1"/>
</dbReference>
<sequence length="241" mass="27622">MAGGDVLMLEAPPESSRQSWTVVPKADVIDALPYIDDEYGDPRVKEEVDRLVEDEMRRSAKRPADFLRDLPPMPKFSFEGWQTPVALDMSRYGLEPPKRNDVAAWRHAVKNAQSLLQHQIVRIENLELMLKHGVDVWKLHIKRLESLLSRMQAIALEYNERIEAVNRERKFHQQNTAVQLNALTAQWRELCEKNIEIEAACVNLQSYIEQLKTQGKESGLDVDADGEGLGRHCQWGIEVLS</sequence>
<evidence type="ECO:0000313" key="8">
    <source>
        <dbReference type="EMBL" id="CAA2622273.1"/>
    </source>
</evidence>
<gene>
    <name evidence="8" type="ORF">SI7747_06008323</name>
</gene>
<keyword evidence="6" id="KW-0539">Nucleus</keyword>
<dbReference type="GO" id="GO:0006397">
    <property type="term" value="P:mRNA processing"/>
    <property type="evidence" value="ECO:0007669"/>
    <property type="project" value="UniProtKB-KW"/>
</dbReference>
<comment type="similarity">
    <text evidence="2">Belongs to the SPF27 family.</text>
</comment>
<keyword evidence="7" id="KW-0175">Coiled coil</keyword>
<feature type="coiled-coil region" evidence="7">
    <location>
        <begin position="141"/>
        <end position="175"/>
    </location>
</feature>
<keyword evidence="4" id="KW-0747">Spliceosome</keyword>
<evidence type="ECO:0000256" key="5">
    <source>
        <dbReference type="ARBA" id="ARBA00023187"/>
    </source>
</evidence>
<protein>
    <submittedName>
        <fullName evidence="8">Uncharacterized protein</fullName>
    </submittedName>
</protein>
<keyword evidence="5" id="KW-0508">mRNA splicing</keyword>
<dbReference type="Pfam" id="PF05700">
    <property type="entry name" value="BCAS2"/>
    <property type="match status" value="1"/>
</dbReference>
<keyword evidence="9" id="KW-1185">Reference proteome</keyword>
<dbReference type="EMBL" id="LR743593">
    <property type="protein sequence ID" value="CAA2622273.1"/>
    <property type="molecule type" value="Genomic_DNA"/>
</dbReference>
<keyword evidence="3" id="KW-0507">mRNA processing</keyword>
<dbReference type="PANTHER" id="PTHR13296">
    <property type="entry name" value="BCAS2 PROTEIN"/>
    <property type="match status" value="1"/>
</dbReference>
<dbReference type="EMBL" id="CACRZD030000006">
    <property type="protein sequence ID" value="CAA6661929.1"/>
    <property type="molecule type" value="Genomic_DNA"/>
</dbReference>
<comment type="subcellular location">
    <subcellularLocation>
        <location evidence="1">Nucleus</location>
    </subcellularLocation>
</comment>
<dbReference type="GO" id="GO:0000974">
    <property type="term" value="C:Prp19 complex"/>
    <property type="evidence" value="ECO:0007669"/>
    <property type="project" value="TreeGrafter"/>
</dbReference>
<organism evidence="8">
    <name type="scientific">Spirodela intermedia</name>
    <name type="common">Intermediate duckweed</name>
    <dbReference type="NCBI Taxonomy" id="51605"/>
    <lineage>
        <taxon>Eukaryota</taxon>
        <taxon>Viridiplantae</taxon>
        <taxon>Streptophyta</taxon>
        <taxon>Embryophyta</taxon>
        <taxon>Tracheophyta</taxon>
        <taxon>Spermatophyta</taxon>
        <taxon>Magnoliopsida</taxon>
        <taxon>Liliopsida</taxon>
        <taxon>Araceae</taxon>
        <taxon>Lemnoideae</taxon>
        <taxon>Spirodela</taxon>
    </lineage>
</organism>
<dbReference type="Proteomes" id="UP001189122">
    <property type="component" value="Unassembled WGS sequence"/>
</dbReference>
<evidence type="ECO:0000256" key="7">
    <source>
        <dbReference type="SAM" id="Coils"/>
    </source>
</evidence>
<evidence type="ECO:0000256" key="2">
    <source>
        <dbReference type="ARBA" id="ARBA00010788"/>
    </source>
</evidence>
<evidence type="ECO:0000313" key="9">
    <source>
        <dbReference type="Proteomes" id="UP001189122"/>
    </source>
</evidence>
<accession>A0A7I8IVU0</accession>
<dbReference type="GO" id="GO:0071013">
    <property type="term" value="C:catalytic step 2 spliceosome"/>
    <property type="evidence" value="ECO:0007669"/>
    <property type="project" value="TreeGrafter"/>
</dbReference>
<evidence type="ECO:0000256" key="4">
    <source>
        <dbReference type="ARBA" id="ARBA00022728"/>
    </source>
</evidence>
<dbReference type="InterPro" id="IPR008409">
    <property type="entry name" value="SPF27"/>
</dbReference>
<proteinExistence type="inferred from homology"/>
<evidence type="ECO:0000256" key="6">
    <source>
        <dbReference type="ARBA" id="ARBA00023242"/>
    </source>
</evidence>
<evidence type="ECO:0000256" key="1">
    <source>
        <dbReference type="ARBA" id="ARBA00004123"/>
    </source>
</evidence>
<evidence type="ECO:0000256" key="3">
    <source>
        <dbReference type="ARBA" id="ARBA00022664"/>
    </source>
</evidence>
<reference evidence="8 9" key="1">
    <citation type="submission" date="2019-12" db="EMBL/GenBank/DDBJ databases">
        <authorList>
            <person name="Scholz U."/>
            <person name="Mascher M."/>
            <person name="Fiebig A."/>
        </authorList>
    </citation>
    <scope>NUCLEOTIDE SEQUENCE</scope>
</reference>